<dbReference type="Proteomes" id="UP000265520">
    <property type="component" value="Unassembled WGS sequence"/>
</dbReference>
<protein>
    <submittedName>
        <fullName evidence="1">Retrovirus-related Pol polyprotein from transposon TNT 1-94</fullName>
    </submittedName>
</protein>
<dbReference type="EMBL" id="LXQA010775907">
    <property type="protein sequence ID" value="MCI70434.1"/>
    <property type="molecule type" value="Genomic_DNA"/>
</dbReference>
<name>A0A392UCK9_9FABA</name>
<evidence type="ECO:0000313" key="1">
    <source>
        <dbReference type="EMBL" id="MCI70434.1"/>
    </source>
</evidence>
<dbReference type="PANTHER" id="PTHR35317:SF27">
    <property type="entry name" value="RETROVIRUS-RELATED POL POLYPROTEIN FROM TRANSPOSON TNT 1-94"/>
    <property type="match status" value="1"/>
</dbReference>
<proteinExistence type="predicted"/>
<dbReference type="Pfam" id="PF14223">
    <property type="entry name" value="Retrotran_gag_2"/>
    <property type="match status" value="1"/>
</dbReference>
<dbReference type="PANTHER" id="PTHR35317">
    <property type="entry name" value="OS04G0629600 PROTEIN"/>
    <property type="match status" value="1"/>
</dbReference>
<organism evidence="1 2">
    <name type="scientific">Trifolium medium</name>
    <dbReference type="NCBI Taxonomy" id="97028"/>
    <lineage>
        <taxon>Eukaryota</taxon>
        <taxon>Viridiplantae</taxon>
        <taxon>Streptophyta</taxon>
        <taxon>Embryophyta</taxon>
        <taxon>Tracheophyta</taxon>
        <taxon>Spermatophyta</taxon>
        <taxon>Magnoliopsida</taxon>
        <taxon>eudicotyledons</taxon>
        <taxon>Gunneridae</taxon>
        <taxon>Pentapetalae</taxon>
        <taxon>rosids</taxon>
        <taxon>fabids</taxon>
        <taxon>Fabales</taxon>
        <taxon>Fabaceae</taxon>
        <taxon>Papilionoideae</taxon>
        <taxon>50 kb inversion clade</taxon>
        <taxon>NPAAA clade</taxon>
        <taxon>Hologalegina</taxon>
        <taxon>IRL clade</taxon>
        <taxon>Trifolieae</taxon>
        <taxon>Trifolium</taxon>
    </lineage>
</organism>
<comment type="caution">
    <text evidence="1">The sequence shown here is derived from an EMBL/GenBank/DDBJ whole genome shotgun (WGS) entry which is preliminary data.</text>
</comment>
<keyword evidence="2" id="KW-1185">Reference proteome</keyword>
<accession>A0A392UCK9</accession>
<evidence type="ECO:0000313" key="2">
    <source>
        <dbReference type="Proteomes" id="UP000265520"/>
    </source>
</evidence>
<feature type="non-terminal residue" evidence="1">
    <location>
        <position position="62"/>
    </location>
</feature>
<dbReference type="AlphaFoldDB" id="A0A392UCK9"/>
<sequence length="62" mass="7291">MKRKYEGSTKVKRAQLQAMRREFEVLAMKEDESVDEYFSRTLVIANKMTSCGQRMEQVTVVE</sequence>
<reference evidence="1 2" key="1">
    <citation type="journal article" date="2018" name="Front. Plant Sci.">
        <title>Red Clover (Trifolium pratense) and Zigzag Clover (T. medium) - A Picture of Genomic Similarities and Differences.</title>
        <authorList>
            <person name="Dluhosova J."/>
            <person name="Istvanek J."/>
            <person name="Nedelnik J."/>
            <person name="Repkova J."/>
        </authorList>
    </citation>
    <scope>NUCLEOTIDE SEQUENCE [LARGE SCALE GENOMIC DNA]</scope>
    <source>
        <strain evidence="2">cv. 10/8</strain>
        <tissue evidence="1">Leaf</tissue>
    </source>
</reference>